<evidence type="ECO:0000313" key="1">
    <source>
        <dbReference type="EMBL" id="KAG7552129.1"/>
    </source>
</evidence>
<keyword evidence="2" id="KW-1185">Reference proteome</keyword>
<organism evidence="1 2">
    <name type="scientific">Arabidopsis thaliana x Arabidopsis arenosa</name>
    <dbReference type="NCBI Taxonomy" id="1240361"/>
    <lineage>
        <taxon>Eukaryota</taxon>
        <taxon>Viridiplantae</taxon>
        <taxon>Streptophyta</taxon>
        <taxon>Embryophyta</taxon>
        <taxon>Tracheophyta</taxon>
        <taxon>Spermatophyta</taxon>
        <taxon>Magnoliopsida</taxon>
        <taxon>eudicotyledons</taxon>
        <taxon>Gunneridae</taxon>
        <taxon>Pentapetalae</taxon>
        <taxon>rosids</taxon>
        <taxon>malvids</taxon>
        <taxon>Brassicales</taxon>
        <taxon>Brassicaceae</taxon>
        <taxon>Camelineae</taxon>
        <taxon>Arabidopsis</taxon>
    </lineage>
</organism>
<accession>A0A8T1Z2L3</accession>
<gene>
    <name evidence="1" type="ORF">ISN45_Aa06g027360</name>
</gene>
<name>A0A8T1Z2L3_9BRAS</name>
<protein>
    <submittedName>
        <fullName evidence="1">Uncharacterized protein</fullName>
    </submittedName>
</protein>
<evidence type="ECO:0000313" key="2">
    <source>
        <dbReference type="Proteomes" id="UP000694240"/>
    </source>
</evidence>
<sequence>MSMFPVNQILGSGYPFFRAKKEDIDSVNEKTAAKYGSVAAPIIVEKTTSSTMVAELVWSRHVSQFWRKNNVSSSNRCWMKKEK</sequence>
<dbReference type="AlphaFoldDB" id="A0A8T1Z2L3"/>
<dbReference type="EMBL" id="JAEFBK010000011">
    <property type="protein sequence ID" value="KAG7552130.1"/>
    <property type="molecule type" value="Genomic_DNA"/>
</dbReference>
<dbReference type="EMBL" id="JAEFBK010000011">
    <property type="protein sequence ID" value="KAG7552129.1"/>
    <property type="molecule type" value="Genomic_DNA"/>
</dbReference>
<comment type="caution">
    <text evidence="1">The sequence shown here is derived from an EMBL/GenBank/DDBJ whole genome shotgun (WGS) entry which is preliminary data.</text>
</comment>
<reference evidence="1 2" key="1">
    <citation type="submission" date="2020-12" db="EMBL/GenBank/DDBJ databases">
        <title>Concerted genomic and epigenomic changes stabilize Arabidopsis allopolyploids.</title>
        <authorList>
            <person name="Chen Z."/>
        </authorList>
    </citation>
    <scope>NUCLEOTIDE SEQUENCE [LARGE SCALE GENOMIC DNA]</scope>
    <source>
        <strain evidence="1">Allo738</strain>
        <tissue evidence="1">Leaf</tissue>
    </source>
</reference>
<dbReference type="Proteomes" id="UP000694240">
    <property type="component" value="Chromosome 11"/>
</dbReference>
<proteinExistence type="predicted"/>